<accession>A0AAN8RA49</accession>
<gene>
    <name evidence="3" type="ORF">TWF718_003438</name>
</gene>
<dbReference type="AlphaFoldDB" id="A0AAN8RA49"/>
<dbReference type="Proteomes" id="UP001313282">
    <property type="component" value="Unassembled WGS sequence"/>
</dbReference>
<keyword evidence="2" id="KW-1133">Transmembrane helix</keyword>
<protein>
    <submittedName>
        <fullName evidence="3">Uncharacterized protein</fullName>
    </submittedName>
</protein>
<feature type="compositionally biased region" description="Basic and acidic residues" evidence="1">
    <location>
        <begin position="79"/>
        <end position="88"/>
    </location>
</feature>
<feature type="compositionally biased region" description="Acidic residues" evidence="1">
    <location>
        <begin position="89"/>
        <end position="102"/>
    </location>
</feature>
<evidence type="ECO:0000256" key="1">
    <source>
        <dbReference type="SAM" id="MobiDB-lite"/>
    </source>
</evidence>
<keyword evidence="4" id="KW-1185">Reference proteome</keyword>
<evidence type="ECO:0000256" key="2">
    <source>
        <dbReference type="SAM" id="Phobius"/>
    </source>
</evidence>
<name>A0AAN8RA49_9PEZI</name>
<organism evidence="3 4">
    <name type="scientific">Orbilia javanica</name>
    <dbReference type="NCBI Taxonomy" id="47235"/>
    <lineage>
        <taxon>Eukaryota</taxon>
        <taxon>Fungi</taxon>
        <taxon>Dikarya</taxon>
        <taxon>Ascomycota</taxon>
        <taxon>Pezizomycotina</taxon>
        <taxon>Orbiliomycetes</taxon>
        <taxon>Orbiliales</taxon>
        <taxon>Orbiliaceae</taxon>
        <taxon>Orbilia</taxon>
    </lineage>
</organism>
<feature type="transmembrane region" description="Helical" evidence="2">
    <location>
        <begin position="12"/>
        <end position="33"/>
    </location>
</feature>
<feature type="compositionally biased region" description="Polar residues" evidence="1">
    <location>
        <begin position="61"/>
        <end position="73"/>
    </location>
</feature>
<evidence type="ECO:0000313" key="4">
    <source>
        <dbReference type="Proteomes" id="UP001313282"/>
    </source>
</evidence>
<dbReference type="EMBL" id="JAVHNR010000012">
    <property type="protein sequence ID" value="KAK6330011.1"/>
    <property type="molecule type" value="Genomic_DNA"/>
</dbReference>
<reference evidence="3 4" key="1">
    <citation type="submission" date="2019-10" db="EMBL/GenBank/DDBJ databases">
        <authorList>
            <person name="Palmer J.M."/>
        </authorList>
    </citation>
    <scope>NUCLEOTIDE SEQUENCE [LARGE SCALE GENOMIC DNA]</scope>
    <source>
        <strain evidence="3 4">TWF718</strain>
    </source>
</reference>
<keyword evidence="2" id="KW-0472">Membrane</keyword>
<proteinExistence type="predicted"/>
<sequence length="376" mass="41946">MKASTRRITPVFWAFAIVCSLAAFISIFCALSPSEEWGGISLFRSVTKISKIAIGGEGQDTLPTTRQNQTDEQGTGVKLETKPPGKSEEELEQEEQEDEDEDRPLILYAYHDTPNAYENAQFFITHGLHAEADFIFILNGETTLAGSIPTDKPNIKVVQRNNTCFDLGAHAEVLVDNDMELIKKYKRFILMNASIRGPFLPTWSRECWSDAFFGKIDEKNKLVGLSFNCQPTRHVQSMLLATDSTGLSLLLPKINKCFKTLESAVGGETSLTSAIISGGYTVNALMTAFSSYKSYQNTCTHGDLLYDGLYYGITMHPYEGMFQKANRDNAPDVLERLTEWTDGSGYESWGVCARARNVRKAVRMMRKKGSLLDFGI</sequence>
<evidence type="ECO:0000313" key="3">
    <source>
        <dbReference type="EMBL" id="KAK6330011.1"/>
    </source>
</evidence>
<comment type="caution">
    <text evidence="3">The sequence shown here is derived from an EMBL/GenBank/DDBJ whole genome shotgun (WGS) entry which is preliminary data.</text>
</comment>
<keyword evidence="2" id="KW-0812">Transmembrane</keyword>
<feature type="region of interest" description="Disordered" evidence="1">
    <location>
        <begin position="57"/>
        <end position="102"/>
    </location>
</feature>